<evidence type="ECO:0000259" key="1">
    <source>
        <dbReference type="Pfam" id="PF20703"/>
    </source>
</evidence>
<dbReference type="InterPro" id="IPR027417">
    <property type="entry name" value="P-loop_NTPase"/>
</dbReference>
<gene>
    <name evidence="2" type="ORF">C8F04DRAFT_568800</name>
</gene>
<dbReference type="SUPFAM" id="SSF52540">
    <property type="entry name" value="P-loop containing nucleoside triphosphate hydrolases"/>
    <property type="match status" value="1"/>
</dbReference>
<dbReference type="InterPro" id="IPR049052">
    <property type="entry name" value="nSTAND1"/>
</dbReference>
<protein>
    <submittedName>
        <fullName evidence="2">P-loop containing nucleoside triphosphate hydrolase protein</fullName>
    </submittedName>
</protein>
<dbReference type="PANTHER" id="PTHR47691:SF3">
    <property type="entry name" value="HTH-TYPE TRANSCRIPTIONAL REGULATOR RV0890C-RELATED"/>
    <property type="match status" value="1"/>
</dbReference>
<feature type="domain" description="Novel STAND NTPase 1" evidence="1">
    <location>
        <begin position="221"/>
        <end position="361"/>
    </location>
</feature>
<keyword evidence="2" id="KW-0378">Hydrolase</keyword>
<organism evidence="2 3">
    <name type="scientific">Mycena alexandri</name>
    <dbReference type="NCBI Taxonomy" id="1745969"/>
    <lineage>
        <taxon>Eukaryota</taxon>
        <taxon>Fungi</taxon>
        <taxon>Dikarya</taxon>
        <taxon>Basidiomycota</taxon>
        <taxon>Agaricomycotina</taxon>
        <taxon>Agaricomycetes</taxon>
        <taxon>Agaricomycetidae</taxon>
        <taxon>Agaricales</taxon>
        <taxon>Marasmiineae</taxon>
        <taxon>Mycenaceae</taxon>
        <taxon>Mycena</taxon>
    </lineage>
</organism>
<dbReference type="InterPro" id="IPR059179">
    <property type="entry name" value="MLKL-like_MCAfunc"/>
</dbReference>
<dbReference type="GO" id="GO:0016787">
    <property type="term" value="F:hydrolase activity"/>
    <property type="evidence" value="ECO:0007669"/>
    <property type="project" value="UniProtKB-KW"/>
</dbReference>
<dbReference type="CDD" id="cd21037">
    <property type="entry name" value="MLKL_NTD"/>
    <property type="match status" value="1"/>
</dbReference>
<name>A0AAD6X2V9_9AGAR</name>
<sequence>MPSSKLDAQRDKLVDYGIAACHALQGVGDGQNIPFLQTAAGISQLIMGSIQRVRANKSQCIQLIDQVHEILCVLFNLCGGFEASLSLALLHNISQFIETLQKVHVYVRAQADLGIFKRIVKQTEHASQFGECTAGLKQALESFGVSTQISFSSSLFAIATATDKSLHRRNNCSDPHGCRAKTRGTHGLVAQMNDAASTRSYNRTALHRSSSSLSLLPGSPKIFYGREQEVVKIVAALTASNPARVAILGPGGMGKTCLALAAVHNTEIVTMFGNQRFFIPLSAAVSATDLIAKVAQYFGLEQHGRLQKNILRHLCAAPAPVLLVLDNMEDCWELLAGRPQVEDFLSHLSDVPGLRLLVTMRGVERPNQVKWSRPFLLALIPLDADAARSTFVDITDEVADEKIANKLLALTDHLPLAISLMANLASFDGCNTVLERWNSETTSLLSDGADKLSNLDTSIMISLTSPRMKSNPNALKVLSLMALLPDGVSRADLEEMNLPLADVARCISTLMRCALCYLDSDHRFKLLAPIAQFTRRQYPIFEELQCPLREHFYNVANLFTVPDFLSPSLVHRLSSDLGNIRSMVLYSLGSTDHKQLVQTFGCIIKLAGFTYLTNLGSLEGLDSLDEVVAKLDEPRLEGQYLYIMSYFNHAKMESSNLRALQCFERAEDLVKQAMAYRALGFYYQMKRDAAKP</sequence>
<dbReference type="EMBL" id="JARJCM010000056">
    <property type="protein sequence ID" value="KAJ7034627.1"/>
    <property type="molecule type" value="Genomic_DNA"/>
</dbReference>
<proteinExistence type="predicted"/>
<evidence type="ECO:0000313" key="2">
    <source>
        <dbReference type="EMBL" id="KAJ7034627.1"/>
    </source>
</evidence>
<dbReference type="Gene3D" id="3.40.50.300">
    <property type="entry name" value="P-loop containing nucleotide triphosphate hydrolases"/>
    <property type="match status" value="1"/>
</dbReference>
<dbReference type="AlphaFoldDB" id="A0AAD6X2V9"/>
<dbReference type="PANTHER" id="PTHR47691">
    <property type="entry name" value="REGULATOR-RELATED"/>
    <property type="match status" value="1"/>
</dbReference>
<dbReference type="Gene3D" id="1.20.930.20">
    <property type="entry name" value="Adaptor protein Cbl, N-terminal domain"/>
    <property type="match status" value="1"/>
</dbReference>
<keyword evidence="3" id="KW-1185">Reference proteome</keyword>
<dbReference type="InterPro" id="IPR036537">
    <property type="entry name" value="Adaptor_Cbl_N_dom_sf"/>
</dbReference>
<evidence type="ECO:0000313" key="3">
    <source>
        <dbReference type="Proteomes" id="UP001218188"/>
    </source>
</evidence>
<dbReference type="GO" id="GO:0007166">
    <property type="term" value="P:cell surface receptor signaling pathway"/>
    <property type="evidence" value="ECO:0007669"/>
    <property type="project" value="InterPro"/>
</dbReference>
<reference evidence="2" key="1">
    <citation type="submission" date="2023-03" db="EMBL/GenBank/DDBJ databases">
        <title>Massive genome expansion in bonnet fungi (Mycena s.s.) driven by repeated elements and novel gene families across ecological guilds.</title>
        <authorList>
            <consortium name="Lawrence Berkeley National Laboratory"/>
            <person name="Harder C.B."/>
            <person name="Miyauchi S."/>
            <person name="Viragh M."/>
            <person name="Kuo A."/>
            <person name="Thoen E."/>
            <person name="Andreopoulos B."/>
            <person name="Lu D."/>
            <person name="Skrede I."/>
            <person name="Drula E."/>
            <person name="Henrissat B."/>
            <person name="Morin E."/>
            <person name="Kohler A."/>
            <person name="Barry K."/>
            <person name="LaButti K."/>
            <person name="Morin E."/>
            <person name="Salamov A."/>
            <person name="Lipzen A."/>
            <person name="Mereny Z."/>
            <person name="Hegedus B."/>
            <person name="Baldrian P."/>
            <person name="Stursova M."/>
            <person name="Weitz H."/>
            <person name="Taylor A."/>
            <person name="Grigoriev I.V."/>
            <person name="Nagy L.G."/>
            <person name="Martin F."/>
            <person name="Kauserud H."/>
        </authorList>
    </citation>
    <scope>NUCLEOTIDE SEQUENCE</scope>
    <source>
        <strain evidence="2">CBHHK200</strain>
    </source>
</reference>
<dbReference type="Pfam" id="PF20703">
    <property type="entry name" value="nSTAND1"/>
    <property type="match status" value="1"/>
</dbReference>
<accession>A0AAD6X2V9</accession>
<comment type="caution">
    <text evidence="2">The sequence shown here is derived from an EMBL/GenBank/DDBJ whole genome shotgun (WGS) entry which is preliminary data.</text>
</comment>
<dbReference type="Proteomes" id="UP001218188">
    <property type="component" value="Unassembled WGS sequence"/>
</dbReference>
<feature type="non-terminal residue" evidence="2">
    <location>
        <position position="1"/>
    </location>
</feature>